<sequence>MANHNDDNESQESTSTETALLPPFPARGSQNTPTRRPVIRILGSFFHSSRVMLVMLTAVSIVALLWGGYYVVKAFGERDSSAGPHWGDPSFYHAHSAPALLLGDSLTAYALGSGGWVSLLASEFAGKHDVLDRGYPGYHTRQWLELLAPVFRDSLRPGVSPALITLLLGTNDAYTMSVDEYSLNLAKIVSEIKDEYPHAPFVMFTPPPTVHTTFLKASTVFLYRDACLKVAQDFRINYIDLWKEVFPSVQGEFVFNRDYNSTIASPYFVQDGVHLSDAGNGIVYSSLKRLLQTVYPDIYS</sequence>
<keyword evidence="2" id="KW-1133">Transmembrane helix</keyword>
<dbReference type="Proteomes" id="UP001648503">
    <property type="component" value="Unassembled WGS sequence"/>
</dbReference>
<reference evidence="4 5" key="1">
    <citation type="submission" date="2021-02" db="EMBL/GenBank/DDBJ databases">
        <title>Variation within the Batrachochytrium salamandrivorans European outbreak.</title>
        <authorList>
            <person name="Kelly M."/>
            <person name="Pasmans F."/>
            <person name="Shea T.P."/>
            <person name="Munoz J.F."/>
            <person name="Carranza S."/>
            <person name="Cuomo C.A."/>
            <person name="Martel A."/>
        </authorList>
    </citation>
    <scope>NUCLEOTIDE SEQUENCE [LARGE SCALE GENOMIC DNA]</scope>
    <source>
        <strain evidence="4 5">AMFP18/2</strain>
    </source>
</reference>
<comment type="caution">
    <text evidence="4">The sequence shown here is derived from an EMBL/GenBank/DDBJ whole genome shotgun (WGS) entry which is preliminary data.</text>
</comment>
<dbReference type="Gene3D" id="3.40.50.1110">
    <property type="entry name" value="SGNH hydrolase"/>
    <property type="match status" value="1"/>
</dbReference>
<dbReference type="SUPFAM" id="SSF52266">
    <property type="entry name" value="SGNH hydrolase"/>
    <property type="match status" value="1"/>
</dbReference>
<evidence type="ECO:0000256" key="2">
    <source>
        <dbReference type="SAM" id="Phobius"/>
    </source>
</evidence>
<evidence type="ECO:0000256" key="1">
    <source>
        <dbReference type="SAM" id="MobiDB-lite"/>
    </source>
</evidence>
<protein>
    <recommendedName>
        <fullName evidence="3">SGNH hydrolase-type esterase domain-containing protein</fullName>
    </recommendedName>
</protein>
<dbReference type="InterPro" id="IPR013830">
    <property type="entry name" value="SGNH_hydro"/>
</dbReference>
<dbReference type="InterPro" id="IPR045136">
    <property type="entry name" value="Iah1-like"/>
</dbReference>
<keyword evidence="2" id="KW-0812">Transmembrane</keyword>
<accession>A0ABQ8ETV2</accession>
<proteinExistence type="predicted"/>
<keyword evidence="2" id="KW-0472">Membrane</keyword>
<evidence type="ECO:0000259" key="3">
    <source>
        <dbReference type="Pfam" id="PF13472"/>
    </source>
</evidence>
<dbReference type="InterPro" id="IPR036514">
    <property type="entry name" value="SGNH_hydro_sf"/>
</dbReference>
<feature type="domain" description="SGNH hydrolase-type esterase" evidence="3">
    <location>
        <begin position="101"/>
        <end position="280"/>
    </location>
</feature>
<evidence type="ECO:0000313" key="4">
    <source>
        <dbReference type="EMBL" id="KAH6586210.1"/>
    </source>
</evidence>
<dbReference type="EMBL" id="JAFCIX010000575">
    <property type="protein sequence ID" value="KAH6586210.1"/>
    <property type="molecule type" value="Genomic_DNA"/>
</dbReference>
<organism evidence="4 5">
    <name type="scientific">Batrachochytrium salamandrivorans</name>
    <dbReference type="NCBI Taxonomy" id="1357716"/>
    <lineage>
        <taxon>Eukaryota</taxon>
        <taxon>Fungi</taxon>
        <taxon>Fungi incertae sedis</taxon>
        <taxon>Chytridiomycota</taxon>
        <taxon>Chytridiomycota incertae sedis</taxon>
        <taxon>Chytridiomycetes</taxon>
        <taxon>Rhizophydiales</taxon>
        <taxon>Rhizophydiales incertae sedis</taxon>
        <taxon>Batrachochytrium</taxon>
    </lineage>
</organism>
<feature type="transmembrane region" description="Helical" evidence="2">
    <location>
        <begin position="51"/>
        <end position="72"/>
    </location>
</feature>
<evidence type="ECO:0000313" key="5">
    <source>
        <dbReference type="Proteomes" id="UP001648503"/>
    </source>
</evidence>
<keyword evidence="5" id="KW-1185">Reference proteome</keyword>
<dbReference type="Pfam" id="PF13472">
    <property type="entry name" value="Lipase_GDSL_2"/>
    <property type="match status" value="1"/>
</dbReference>
<dbReference type="PANTHER" id="PTHR14209">
    <property type="entry name" value="ISOAMYL ACETATE-HYDROLYZING ESTERASE 1"/>
    <property type="match status" value="1"/>
</dbReference>
<gene>
    <name evidence="4" type="ORF">BASA50_000675</name>
</gene>
<dbReference type="PANTHER" id="PTHR14209:SF19">
    <property type="entry name" value="ISOAMYL ACETATE-HYDROLYZING ESTERASE 1 HOMOLOG"/>
    <property type="match status" value="1"/>
</dbReference>
<name>A0ABQ8ETV2_9FUNG</name>
<feature type="region of interest" description="Disordered" evidence="1">
    <location>
        <begin position="1"/>
        <end position="32"/>
    </location>
</feature>